<dbReference type="InterPro" id="IPR002109">
    <property type="entry name" value="Glutaredoxin"/>
</dbReference>
<proteinExistence type="predicted"/>
<dbReference type="EMBL" id="CP046400">
    <property type="protein sequence ID" value="QGY41629.1"/>
    <property type="molecule type" value="Genomic_DNA"/>
</dbReference>
<dbReference type="AlphaFoldDB" id="A0A6I6JKD0"/>
<accession>A0A6I6JKD0</accession>
<evidence type="ECO:0000259" key="1">
    <source>
        <dbReference type="Pfam" id="PF00462"/>
    </source>
</evidence>
<dbReference type="SUPFAM" id="SSF52833">
    <property type="entry name" value="Thioredoxin-like"/>
    <property type="match status" value="1"/>
</dbReference>
<dbReference type="NCBIfam" id="NF041114">
    <property type="entry name" value="gluta_UXX_star_1"/>
    <property type="match status" value="1"/>
</dbReference>
<evidence type="ECO:0000313" key="2">
    <source>
        <dbReference type="EMBL" id="QGY41629.1"/>
    </source>
</evidence>
<gene>
    <name evidence="2" type="ORF">GM415_16375</name>
</gene>
<name>A0A6I6JKD0_9BACT</name>
<dbReference type="Gene3D" id="3.40.30.10">
    <property type="entry name" value="Glutaredoxin"/>
    <property type="match status" value="1"/>
</dbReference>
<dbReference type="Proteomes" id="UP000428328">
    <property type="component" value="Chromosome"/>
</dbReference>
<evidence type="ECO:0000313" key="3">
    <source>
        <dbReference type="Proteomes" id="UP000428328"/>
    </source>
</evidence>
<protein>
    <submittedName>
        <fullName evidence="2">Glutaredoxin</fullName>
    </submittedName>
</protein>
<dbReference type="RefSeq" id="WP_158950072.1">
    <property type="nucleotide sequence ID" value="NZ_CP046400.1"/>
</dbReference>
<dbReference type="KEGG" id="psel:GM415_16375"/>
<reference evidence="2 3" key="1">
    <citation type="submission" date="2019-11" db="EMBL/GenBank/DDBJ databases">
        <authorList>
            <person name="Zheng R.K."/>
            <person name="Sun C.M."/>
        </authorList>
    </citation>
    <scope>NUCLEOTIDE SEQUENCE [LARGE SCALE GENOMIC DNA]</scope>
    <source>
        <strain evidence="2 3">SRB007</strain>
    </source>
</reference>
<dbReference type="InterPro" id="IPR036249">
    <property type="entry name" value="Thioredoxin-like_sf"/>
</dbReference>
<dbReference type="Pfam" id="PF00462">
    <property type="entry name" value="Glutaredoxin"/>
    <property type="match status" value="1"/>
</dbReference>
<keyword evidence="3" id="KW-1185">Reference proteome</keyword>
<feature type="domain" description="Glutaredoxin" evidence="1">
    <location>
        <begin position="5"/>
        <end position="59"/>
    </location>
</feature>
<sequence>MSETTIYGKPNCPHTRRALDAHPGARFVDVLLSKENLDAMLEYSEGKRRIPVIVKDGEVSIGYLKGS</sequence>
<organism evidence="2 3">
    <name type="scientific">Pseudodesulfovibrio cashew</name>
    <dbReference type="NCBI Taxonomy" id="2678688"/>
    <lineage>
        <taxon>Bacteria</taxon>
        <taxon>Pseudomonadati</taxon>
        <taxon>Thermodesulfobacteriota</taxon>
        <taxon>Desulfovibrionia</taxon>
        <taxon>Desulfovibrionales</taxon>
        <taxon>Desulfovibrionaceae</taxon>
    </lineage>
</organism>